<organism evidence="1 2">
    <name type="scientific">Geomicrobium sediminis</name>
    <dbReference type="NCBI Taxonomy" id="1347788"/>
    <lineage>
        <taxon>Bacteria</taxon>
        <taxon>Bacillati</taxon>
        <taxon>Bacillota</taxon>
        <taxon>Bacilli</taxon>
        <taxon>Bacillales</taxon>
        <taxon>Geomicrobium</taxon>
    </lineage>
</organism>
<reference evidence="1 2" key="1">
    <citation type="submission" date="2021-01" db="EMBL/GenBank/DDBJ databases">
        <title>Genomic Encyclopedia of Type Strains, Phase IV (KMG-IV): sequencing the most valuable type-strain genomes for metagenomic binning, comparative biology and taxonomic classification.</title>
        <authorList>
            <person name="Goeker M."/>
        </authorList>
    </citation>
    <scope>NUCLEOTIDE SEQUENCE [LARGE SCALE GENOMIC DNA]</scope>
    <source>
        <strain evidence="1 2">DSM 25540</strain>
    </source>
</reference>
<protein>
    <submittedName>
        <fullName evidence="1">Stage II sporulation protein R</fullName>
    </submittedName>
</protein>
<dbReference type="Pfam" id="PF09551">
    <property type="entry name" value="Spore_II_R"/>
    <property type="match status" value="1"/>
</dbReference>
<proteinExistence type="predicted"/>
<gene>
    <name evidence="1" type="ORF">JOD17_000537</name>
</gene>
<sequence>MKQALIYTFICLFMVVGTWESQQQYWMAEDSIPEDAIRLRIFSHSDALVHQQIKRDVRDEVALYTREMLTGATTQSEARATFTEQLTNIEDIAEDIVERHGFDLPVDVSLSEDVEFPTKVYGPLVYPAGLYEALVIEIGDGNGENWWCVLFPPLCLTDLGIGTDEEIEEEEVELSTEDVDKTGDNSEPEFTFFVAELWDNWFGGKS</sequence>
<comment type="caution">
    <text evidence="1">The sequence shown here is derived from an EMBL/GenBank/DDBJ whole genome shotgun (WGS) entry which is preliminary data.</text>
</comment>
<evidence type="ECO:0000313" key="1">
    <source>
        <dbReference type="EMBL" id="MBM7631446.1"/>
    </source>
</evidence>
<name>A0ABS2P8X0_9BACL</name>
<dbReference type="EMBL" id="JAFBEC010000001">
    <property type="protein sequence ID" value="MBM7631446.1"/>
    <property type="molecule type" value="Genomic_DNA"/>
</dbReference>
<dbReference type="InterPro" id="IPR014202">
    <property type="entry name" value="Spore_II_R"/>
</dbReference>
<keyword evidence="2" id="KW-1185">Reference proteome</keyword>
<dbReference type="NCBIfam" id="TIGR02837">
    <property type="entry name" value="spore_II_R"/>
    <property type="match status" value="1"/>
</dbReference>
<evidence type="ECO:0000313" key="2">
    <source>
        <dbReference type="Proteomes" id="UP000741863"/>
    </source>
</evidence>
<accession>A0ABS2P8X0</accession>
<dbReference type="Proteomes" id="UP000741863">
    <property type="component" value="Unassembled WGS sequence"/>
</dbReference>